<dbReference type="EMBL" id="JAZHXI010000016">
    <property type="protein sequence ID" value="KAL2063022.1"/>
    <property type="molecule type" value="Genomic_DNA"/>
</dbReference>
<keyword evidence="2" id="KW-1185">Reference proteome</keyword>
<sequence>MDPYPTRKVGYDYLVMRQQGTPWYKAAWVDFGAIYALWPHDQIIIPKGSALPRHIFCTFTADFGESRATTVFRIPDSSARIPVREMPRGLWDEADAKPLSHDESVFSI</sequence>
<evidence type="ECO:0000313" key="2">
    <source>
        <dbReference type="Proteomes" id="UP001595075"/>
    </source>
</evidence>
<dbReference type="Proteomes" id="UP001595075">
    <property type="component" value="Unassembled WGS sequence"/>
</dbReference>
<gene>
    <name evidence="1" type="ORF">VTL71DRAFT_6094</name>
</gene>
<comment type="caution">
    <text evidence="1">The sequence shown here is derived from an EMBL/GenBank/DDBJ whole genome shotgun (WGS) entry which is preliminary data.</text>
</comment>
<accession>A0ABR4BZH1</accession>
<evidence type="ECO:0000313" key="1">
    <source>
        <dbReference type="EMBL" id="KAL2063022.1"/>
    </source>
</evidence>
<organism evidence="1 2">
    <name type="scientific">Oculimacula yallundae</name>
    <dbReference type="NCBI Taxonomy" id="86028"/>
    <lineage>
        <taxon>Eukaryota</taxon>
        <taxon>Fungi</taxon>
        <taxon>Dikarya</taxon>
        <taxon>Ascomycota</taxon>
        <taxon>Pezizomycotina</taxon>
        <taxon>Leotiomycetes</taxon>
        <taxon>Helotiales</taxon>
        <taxon>Ploettnerulaceae</taxon>
        <taxon>Oculimacula</taxon>
    </lineage>
</organism>
<protein>
    <submittedName>
        <fullName evidence="1">Uncharacterized protein</fullName>
    </submittedName>
</protein>
<proteinExistence type="predicted"/>
<name>A0ABR4BZH1_9HELO</name>
<reference evidence="1 2" key="1">
    <citation type="journal article" date="2024" name="Commun. Biol.">
        <title>Comparative genomic analysis of thermophilic fungi reveals convergent evolutionary adaptations and gene losses.</title>
        <authorList>
            <person name="Steindorff A.S."/>
            <person name="Aguilar-Pontes M.V."/>
            <person name="Robinson A.J."/>
            <person name="Andreopoulos B."/>
            <person name="LaButti K."/>
            <person name="Kuo A."/>
            <person name="Mondo S."/>
            <person name="Riley R."/>
            <person name="Otillar R."/>
            <person name="Haridas S."/>
            <person name="Lipzen A."/>
            <person name="Grimwood J."/>
            <person name="Schmutz J."/>
            <person name="Clum A."/>
            <person name="Reid I.D."/>
            <person name="Moisan M.C."/>
            <person name="Butler G."/>
            <person name="Nguyen T.T.M."/>
            <person name="Dewar K."/>
            <person name="Conant G."/>
            <person name="Drula E."/>
            <person name="Henrissat B."/>
            <person name="Hansel C."/>
            <person name="Singer S."/>
            <person name="Hutchinson M.I."/>
            <person name="de Vries R.P."/>
            <person name="Natvig D.O."/>
            <person name="Powell A.J."/>
            <person name="Tsang A."/>
            <person name="Grigoriev I.V."/>
        </authorList>
    </citation>
    <scope>NUCLEOTIDE SEQUENCE [LARGE SCALE GENOMIC DNA]</scope>
    <source>
        <strain evidence="1 2">CBS 494.80</strain>
    </source>
</reference>